<proteinExistence type="inferred from homology"/>
<comment type="similarity">
    <text evidence="1">Belongs to the cytochrome P450 family.</text>
</comment>
<dbReference type="InterPro" id="IPR001128">
    <property type="entry name" value="Cyt_P450"/>
</dbReference>
<dbReference type="PANTHER" id="PTHR24305">
    <property type="entry name" value="CYTOCHROME P450"/>
    <property type="match status" value="1"/>
</dbReference>
<keyword evidence="3" id="KW-1185">Reference proteome</keyword>
<gene>
    <name evidence="2" type="ORF">H4W30_005031</name>
</gene>
<name>A0ABR9LBD9_9PSEU</name>
<dbReference type="EMBL" id="JADBEJ010000005">
    <property type="protein sequence ID" value="MBE1577971.1"/>
    <property type="molecule type" value="Genomic_DNA"/>
</dbReference>
<evidence type="ECO:0000313" key="3">
    <source>
        <dbReference type="Proteomes" id="UP000656548"/>
    </source>
</evidence>
<reference evidence="2 3" key="1">
    <citation type="submission" date="2020-10" db="EMBL/GenBank/DDBJ databases">
        <title>Sequencing the genomes of 1000 actinobacteria strains.</title>
        <authorList>
            <person name="Klenk H.-P."/>
        </authorList>
    </citation>
    <scope>NUCLEOTIDE SEQUENCE [LARGE SCALE GENOMIC DNA]</scope>
    <source>
        <strain evidence="2 3">DSM 46661</strain>
    </source>
</reference>
<accession>A0ABR9LBD9</accession>
<sequence>MAISTEPATASVQDTVRVALRVVLPTLAGGVIKRRPLGMAAAQKLQFDRTAVRLLGRLRSQYGPGPLRLRVPGRTIDLALSGEDVGEVLAAAPVPFSPSTKEKRAALGHFQPHGVLISDAVERAPRRRFNEDVLEPGKPLHDLAAPFAAAIAEEASSLWDGGTLDWDTFNVAWWRMVRRVTLGESAAGDDGLTDALARLRKDANWAYAHPRRDRLHDQFRTRLIGHLERAEPGSLAEAIASAGPSGERSIDVVADQVAHWLFAFDAAGIVTFRALALLATHPDARERADEEVAAADPTAPGQFAYLRACALESVRLWPTTPALLRESTAETAWGPAGTTVLIFTPFFHRDPESLPYADRFEPGIWLDGSAAANPALVPFSAGPAICPGRDLVLFCASTMLARLIRGRRFELASGAVLGPERPLPATLDNFHLKFSVVSD</sequence>
<dbReference type="PANTHER" id="PTHR24305:SF166">
    <property type="entry name" value="CYTOCHROME P450 12A4, MITOCHONDRIAL-RELATED"/>
    <property type="match status" value="1"/>
</dbReference>
<evidence type="ECO:0000256" key="1">
    <source>
        <dbReference type="ARBA" id="ARBA00010617"/>
    </source>
</evidence>
<dbReference type="Proteomes" id="UP000656548">
    <property type="component" value="Unassembled WGS sequence"/>
</dbReference>
<dbReference type="RefSeq" id="WP_192745051.1">
    <property type="nucleotide sequence ID" value="NZ_JADBEJ010000005.1"/>
</dbReference>
<dbReference type="Gene3D" id="1.10.630.10">
    <property type="entry name" value="Cytochrome P450"/>
    <property type="match status" value="1"/>
</dbReference>
<dbReference type="Pfam" id="PF00067">
    <property type="entry name" value="p450"/>
    <property type="match status" value="1"/>
</dbReference>
<comment type="caution">
    <text evidence="2">The sequence shown here is derived from an EMBL/GenBank/DDBJ whole genome shotgun (WGS) entry which is preliminary data.</text>
</comment>
<evidence type="ECO:0000313" key="2">
    <source>
        <dbReference type="EMBL" id="MBE1577971.1"/>
    </source>
</evidence>
<organism evidence="2 3">
    <name type="scientific">Amycolatopsis roodepoortensis</name>
    <dbReference type="NCBI Taxonomy" id="700274"/>
    <lineage>
        <taxon>Bacteria</taxon>
        <taxon>Bacillati</taxon>
        <taxon>Actinomycetota</taxon>
        <taxon>Actinomycetes</taxon>
        <taxon>Pseudonocardiales</taxon>
        <taxon>Pseudonocardiaceae</taxon>
        <taxon>Amycolatopsis</taxon>
    </lineage>
</organism>
<protein>
    <submittedName>
        <fullName evidence="2">Cytochrome P450</fullName>
    </submittedName>
</protein>
<dbReference type="InterPro" id="IPR050121">
    <property type="entry name" value="Cytochrome_P450_monoxygenase"/>
</dbReference>
<dbReference type="SUPFAM" id="SSF48264">
    <property type="entry name" value="Cytochrome P450"/>
    <property type="match status" value="1"/>
</dbReference>
<dbReference type="InterPro" id="IPR036396">
    <property type="entry name" value="Cyt_P450_sf"/>
</dbReference>